<organism evidence="1 2">
    <name type="scientific">Aliidongia dinghuensis</name>
    <dbReference type="NCBI Taxonomy" id="1867774"/>
    <lineage>
        <taxon>Bacteria</taxon>
        <taxon>Pseudomonadati</taxon>
        <taxon>Pseudomonadota</taxon>
        <taxon>Alphaproteobacteria</taxon>
        <taxon>Rhodospirillales</taxon>
        <taxon>Dongiaceae</taxon>
        <taxon>Aliidongia</taxon>
    </lineage>
</organism>
<dbReference type="Proteomes" id="UP000646365">
    <property type="component" value="Unassembled WGS sequence"/>
</dbReference>
<comment type="caution">
    <text evidence="1">The sequence shown here is derived from an EMBL/GenBank/DDBJ whole genome shotgun (WGS) entry which is preliminary data.</text>
</comment>
<gene>
    <name evidence="1" type="ORF">GCM10011611_06560</name>
</gene>
<evidence type="ECO:0008006" key="3">
    <source>
        <dbReference type="Google" id="ProtNLM"/>
    </source>
</evidence>
<evidence type="ECO:0000313" key="2">
    <source>
        <dbReference type="Proteomes" id="UP000646365"/>
    </source>
</evidence>
<dbReference type="RefSeq" id="WP_189042357.1">
    <property type="nucleotide sequence ID" value="NZ_BMJQ01000001.1"/>
</dbReference>
<keyword evidence="2" id="KW-1185">Reference proteome</keyword>
<dbReference type="AlphaFoldDB" id="A0A8J3E1S3"/>
<name>A0A8J3E1S3_9PROT</name>
<evidence type="ECO:0000313" key="1">
    <source>
        <dbReference type="EMBL" id="GGF03796.1"/>
    </source>
</evidence>
<proteinExistence type="predicted"/>
<dbReference type="EMBL" id="BMJQ01000001">
    <property type="protein sequence ID" value="GGF03796.1"/>
    <property type="molecule type" value="Genomic_DNA"/>
</dbReference>
<accession>A0A8J3E1S3</accession>
<reference evidence="1" key="2">
    <citation type="submission" date="2020-09" db="EMBL/GenBank/DDBJ databases">
        <authorList>
            <person name="Sun Q."/>
            <person name="Zhou Y."/>
        </authorList>
    </citation>
    <scope>NUCLEOTIDE SEQUENCE</scope>
    <source>
        <strain evidence="1">CGMCC 1.15725</strain>
    </source>
</reference>
<sequence length="154" mass="17060">MVEILAVLSVALNLLALGAYLGSNYFQTSQHRLSIVDRRFTDLARELGVEAATDPGLTALHRAVKIAVEVRHARAQPVVDDILAEFGKPTPDPERIRVLQDQVITIRRATGDEVLTALVTYLQQATPEQRQKLIALLRDRKDPGTMPLRYGLAP</sequence>
<protein>
    <recommendedName>
        <fullName evidence="3">Periplasmic heavy metal sensor</fullName>
    </recommendedName>
</protein>
<reference evidence="1" key="1">
    <citation type="journal article" date="2014" name="Int. J. Syst. Evol. Microbiol.">
        <title>Complete genome sequence of Corynebacterium casei LMG S-19264T (=DSM 44701T), isolated from a smear-ripened cheese.</title>
        <authorList>
            <consortium name="US DOE Joint Genome Institute (JGI-PGF)"/>
            <person name="Walter F."/>
            <person name="Albersmeier A."/>
            <person name="Kalinowski J."/>
            <person name="Ruckert C."/>
        </authorList>
    </citation>
    <scope>NUCLEOTIDE SEQUENCE</scope>
    <source>
        <strain evidence="1">CGMCC 1.15725</strain>
    </source>
</reference>